<evidence type="ECO:0000259" key="5">
    <source>
        <dbReference type="PROSITE" id="PS50026"/>
    </source>
</evidence>
<sequence>MPLAAAGCQSNPCLNGGTCDDELYYPNYWCACIPPWSGSNCDYYVPTPSPAGCQSNPCLNGGTCDDELYYPNYWCACIPPWSGSNCDYYVPTPPPEPITTASEYPVSHAYITVVEVSLHLYNTMGRRGSCLVTV</sequence>
<keyword evidence="2" id="KW-0677">Repeat</keyword>
<dbReference type="PROSITE" id="PS01186">
    <property type="entry name" value="EGF_2"/>
    <property type="match status" value="2"/>
</dbReference>
<keyword evidence="3 4" id="KW-1015">Disulfide bond</keyword>
<evidence type="ECO:0000256" key="1">
    <source>
        <dbReference type="ARBA" id="ARBA00022536"/>
    </source>
</evidence>
<name>A0AAJ7WXZ7_PETMA</name>
<feature type="disulfide bond" evidence="4">
    <location>
        <begin position="13"/>
        <end position="30"/>
    </location>
</feature>
<dbReference type="KEGG" id="pmrn:116944560"/>
<dbReference type="FunFam" id="2.10.25.10:FF:000610">
    <property type="entry name" value="protein HEG homolog 1 isoform X1"/>
    <property type="match status" value="1"/>
</dbReference>
<dbReference type="InterPro" id="IPR000742">
    <property type="entry name" value="EGF"/>
</dbReference>
<feature type="domain" description="EGF-like" evidence="5">
    <location>
        <begin position="49"/>
        <end position="87"/>
    </location>
</feature>
<protein>
    <submittedName>
        <fullName evidence="7">Fibropellin-3-like</fullName>
    </submittedName>
</protein>
<dbReference type="Proteomes" id="UP001318040">
    <property type="component" value="Chromosome 21"/>
</dbReference>
<feature type="disulfide bond" evidence="4">
    <location>
        <begin position="58"/>
        <end position="75"/>
    </location>
</feature>
<keyword evidence="6" id="KW-1185">Reference proteome</keyword>
<feature type="domain" description="EGF-like" evidence="5">
    <location>
        <begin position="4"/>
        <end position="42"/>
    </location>
</feature>
<gene>
    <name evidence="7" type="primary">LOC116944560</name>
</gene>
<keyword evidence="1 4" id="KW-0245">EGF-like domain</keyword>
<dbReference type="SUPFAM" id="SSF57196">
    <property type="entry name" value="EGF/Laminin"/>
    <property type="match status" value="2"/>
</dbReference>
<dbReference type="Pfam" id="PF00008">
    <property type="entry name" value="EGF"/>
    <property type="match status" value="2"/>
</dbReference>
<dbReference type="PROSITE" id="PS50026">
    <property type="entry name" value="EGF_3"/>
    <property type="match status" value="2"/>
</dbReference>
<evidence type="ECO:0000313" key="7">
    <source>
        <dbReference type="RefSeq" id="XP_032814145.1"/>
    </source>
</evidence>
<feature type="disulfide bond" evidence="4">
    <location>
        <begin position="77"/>
        <end position="86"/>
    </location>
</feature>
<evidence type="ECO:0000313" key="6">
    <source>
        <dbReference type="Proteomes" id="UP001318040"/>
    </source>
</evidence>
<dbReference type="PANTHER" id="PTHR24049">
    <property type="entry name" value="CRUMBS FAMILY MEMBER"/>
    <property type="match status" value="1"/>
</dbReference>
<dbReference type="Gene3D" id="2.10.25.10">
    <property type="entry name" value="Laminin"/>
    <property type="match status" value="2"/>
</dbReference>
<reference evidence="7" key="1">
    <citation type="submission" date="2025-08" db="UniProtKB">
        <authorList>
            <consortium name="RefSeq"/>
        </authorList>
    </citation>
    <scope>IDENTIFICATION</scope>
    <source>
        <tissue evidence="7">Sperm</tissue>
    </source>
</reference>
<feature type="disulfide bond" evidence="4">
    <location>
        <begin position="32"/>
        <end position="41"/>
    </location>
</feature>
<evidence type="ECO:0000256" key="2">
    <source>
        <dbReference type="ARBA" id="ARBA00022737"/>
    </source>
</evidence>
<dbReference type="PROSITE" id="PS00022">
    <property type="entry name" value="EGF_1"/>
    <property type="match status" value="2"/>
</dbReference>
<dbReference type="InterPro" id="IPR051022">
    <property type="entry name" value="Notch_Cell-Fate_Det"/>
</dbReference>
<evidence type="ECO:0000256" key="3">
    <source>
        <dbReference type="ARBA" id="ARBA00023157"/>
    </source>
</evidence>
<proteinExistence type="predicted"/>
<evidence type="ECO:0000256" key="4">
    <source>
        <dbReference type="PROSITE-ProRule" id="PRU00076"/>
    </source>
</evidence>
<dbReference type="SMART" id="SM00181">
    <property type="entry name" value="EGF"/>
    <property type="match status" value="2"/>
</dbReference>
<comment type="caution">
    <text evidence="4">Lacks conserved residue(s) required for the propagation of feature annotation.</text>
</comment>
<accession>A0AAJ7WXZ7</accession>
<organism evidence="6 7">
    <name type="scientific">Petromyzon marinus</name>
    <name type="common">Sea lamprey</name>
    <dbReference type="NCBI Taxonomy" id="7757"/>
    <lineage>
        <taxon>Eukaryota</taxon>
        <taxon>Metazoa</taxon>
        <taxon>Chordata</taxon>
        <taxon>Craniata</taxon>
        <taxon>Vertebrata</taxon>
        <taxon>Cyclostomata</taxon>
        <taxon>Hyperoartia</taxon>
        <taxon>Petromyzontiformes</taxon>
        <taxon>Petromyzontidae</taxon>
        <taxon>Petromyzon</taxon>
    </lineage>
</organism>
<dbReference type="RefSeq" id="XP_032814145.1">
    <property type="nucleotide sequence ID" value="XM_032958254.1"/>
</dbReference>
<dbReference type="AlphaFoldDB" id="A0AAJ7WXZ7"/>